<dbReference type="GO" id="GO:0000287">
    <property type="term" value="F:magnesium ion binding"/>
    <property type="evidence" value="ECO:0007669"/>
    <property type="project" value="UniProtKB-UniRule"/>
</dbReference>
<dbReference type="InterPro" id="IPR036144">
    <property type="entry name" value="RibA-like_sf"/>
</dbReference>
<dbReference type="PANTHER" id="PTHR21327">
    <property type="entry name" value="GTP CYCLOHYDROLASE II-RELATED"/>
    <property type="match status" value="1"/>
</dbReference>
<dbReference type="Gene3D" id="3.90.870.10">
    <property type="entry name" value="DHBP synthase"/>
    <property type="match status" value="1"/>
</dbReference>
<evidence type="ECO:0000259" key="15">
    <source>
        <dbReference type="Pfam" id="PF00925"/>
    </source>
</evidence>
<dbReference type="PIRSF" id="PIRSF001259">
    <property type="entry name" value="RibA"/>
    <property type="match status" value="1"/>
</dbReference>
<proteinExistence type="inferred from homology"/>
<feature type="binding site" evidence="14">
    <location>
        <position position="160"/>
    </location>
    <ligand>
        <name>Mg(2+)</name>
        <dbReference type="ChEBI" id="CHEBI:18420"/>
        <label>2</label>
    </ligand>
</feature>
<evidence type="ECO:0000256" key="4">
    <source>
        <dbReference type="ARBA" id="ARBA00004904"/>
    </source>
</evidence>
<keyword evidence="12 14" id="KW-0464">Manganese</keyword>
<feature type="binding site" evidence="14">
    <location>
        <position position="45"/>
    </location>
    <ligand>
        <name>Mg(2+)</name>
        <dbReference type="ChEBI" id="CHEBI:18420"/>
        <label>2</label>
    </ligand>
</feature>
<dbReference type="InterPro" id="IPR017945">
    <property type="entry name" value="DHBP_synth_RibB-like_a/b_dom"/>
</dbReference>
<dbReference type="GO" id="GO:0009231">
    <property type="term" value="P:riboflavin biosynthetic process"/>
    <property type="evidence" value="ECO:0007669"/>
    <property type="project" value="UniProtKB-UniRule"/>
</dbReference>
<comment type="similarity">
    <text evidence="6">In the C-terminal section; belongs to the GTP cyclohydrolase II family.</text>
</comment>
<dbReference type="SUPFAM" id="SSF142695">
    <property type="entry name" value="RibA-like"/>
    <property type="match status" value="1"/>
</dbReference>
<sequence length="383" mass="41400">MVAGLAIGRVDKWIATVSEIAPIQDIISDMRAGRMVILVDEEDRENEGDLVLAAEFVTPEAINFMAKHGRGLICLTLTEERCQFLGLPMMAQRNGTQFGTAFTVSIEAAEGVTTGISAADRAHTIKTAVSRDCKPSDIVQPGHVFPLKAQPGGVLVRAGHTEAGCDLARLAGAAPAAVICEIMNDDGTMARLPELLAFARTHNLKVGTIADLIHYRHQTETLVEQVADREIDTPAGRFRLVAFRDRLAARTHLALVSGQPSPEQEVLVRVHEPLSVMDLLECAPSGHSWGIYPALRRIQQEGCGVALLLHRPESGDELLARVAPESERRSGKWDAKTFGIGAQILRALGVGKMKVMAQPMRIASMTGFGLEITGYVLPDGEEH</sequence>
<dbReference type="NCBIfam" id="NF010626">
    <property type="entry name" value="PRK14019.1"/>
    <property type="match status" value="1"/>
</dbReference>
<gene>
    <name evidence="14 16" type="primary">ribB</name>
    <name evidence="16" type="ORF">HF682_01955</name>
</gene>
<keyword evidence="17" id="KW-1185">Reference proteome</keyword>
<evidence type="ECO:0000256" key="5">
    <source>
        <dbReference type="ARBA" id="ARBA00005520"/>
    </source>
</evidence>
<comment type="cofactor">
    <cofactor evidence="14">
        <name>Mg(2+)</name>
        <dbReference type="ChEBI" id="CHEBI:18420"/>
    </cofactor>
    <cofactor evidence="14">
        <name>Mn(2+)</name>
        <dbReference type="ChEBI" id="CHEBI:29035"/>
    </cofactor>
    <text evidence="14">Binds 2 divalent metal cations per subunit. Magnesium or manganese.</text>
</comment>
<dbReference type="AlphaFoldDB" id="A0A847S2C3"/>
<keyword evidence="9 14" id="KW-0686">Riboflavin biosynthesis</keyword>
<dbReference type="GO" id="GO:0005829">
    <property type="term" value="C:cytosol"/>
    <property type="evidence" value="ECO:0007669"/>
    <property type="project" value="TreeGrafter"/>
</dbReference>
<evidence type="ECO:0000256" key="3">
    <source>
        <dbReference type="ARBA" id="ARBA00002284"/>
    </source>
</evidence>
<dbReference type="UniPathway" id="UPA00275">
    <property type="reaction ID" value="UER00399"/>
</dbReference>
<evidence type="ECO:0000313" key="17">
    <source>
        <dbReference type="Proteomes" id="UP000587991"/>
    </source>
</evidence>
<feature type="binding site" evidence="14">
    <location>
        <begin position="44"/>
        <end position="45"/>
    </location>
    <ligand>
        <name>D-ribulose 5-phosphate</name>
        <dbReference type="ChEBI" id="CHEBI:58121"/>
    </ligand>
</feature>
<feature type="site" description="Essential for catalytic activity" evidence="14">
    <location>
        <position position="143"/>
    </location>
</feature>
<dbReference type="NCBIfam" id="TIGR00506">
    <property type="entry name" value="ribB"/>
    <property type="match status" value="1"/>
</dbReference>
<feature type="site" description="Essential for catalytic activity" evidence="14">
    <location>
        <position position="181"/>
    </location>
</feature>
<feature type="binding site" evidence="14">
    <location>
        <position position="49"/>
    </location>
    <ligand>
        <name>D-ribulose 5-phosphate</name>
        <dbReference type="ChEBI" id="CHEBI:58121"/>
    </ligand>
</feature>
<keyword evidence="10 14" id="KW-0479">Metal-binding</keyword>
<dbReference type="GO" id="GO:0008686">
    <property type="term" value="F:3,4-dihydroxy-2-butanone-4-phosphate synthase activity"/>
    <property type="evidence" value="ECO:0007669"/>
    <property type="project" value="UniProtKB-UniRule"/>
</dbReference>
<comment type="similarity">
    <text evidence="14">Belongs to the DHBP synthase family.</text>
</comment>
<evidence type="ECO:0000256" key="6">
    <source>
        <dbReference type="ARBA" id="ARBA00008976"/>
    </source>
</evidence>
<evidence type="ECO:0000256" key="14">
    <source>
        <dbReference type="HAMAP-Rule" id="MF_00180"/>
    </source>
</evidence>
<comment type="caution">
    <text evidence="16">The sequence shown here is derived from an EMBL/GenBank/DDBJ whole genome shotgun (WGS) entry which is preliminary data.</text>
</comment>
<dbReference type="FunFam" id="3.90.870.10:FF:000001">
    <property type="entry name" value="Riboflavin biosynthesis protein RibBA"/>
    <property type="match status" value="1"/>
</dbReference>
<reference evidence="16 17" key="1">
    <citation type="submission" date="2020-04" db="EMBL/GenBank/DDBJ databases">
        <title>Draft genome of Leeia sp. IMCC25680.</title>
        <authorList>
            <person name="Song J."/>
            <person name="Cho J.-C."/>
        </authorList>
    </citation>
    <scope>NUCLEOTIDE SEQUENCE [LARGE SCALE GENOMIC DNA]</scope>
    <source>
        <strain evidence="16 17">IMCC25680</strain>
    </source>
</reference>
<dbReference type="PANTHER" id="PTHR21327:SF34">
    <property type="entry name" value="3,4-DIHYDROXY-2-BUTANONE 4-PHOSPHATE SYNTHASE"/>
    <property type="match status" value="1"/>
</dbReference>
<dbReference type="EMBL" id="JABAIM010000001">
    <property type="protein sequence ID" value="NLR73923.1"/>
    <property type="molecule type" value="Genomic_DNA"/>
</dbReference>
<feature type="binding site" evidence="14">
    <location>
        <position position="45"/>
    </location>
    <ligand>
        <name>Mg(2+)</name>
        <dbReference type="ChEBI" id="CHEBI:18420"/>
        <label>1</label>
    </ligand>
</feature>
<dbReference type="RefSeq" id="WP_168876869.1">
    <property type="nucleotide sequence ID" value="NZ_JABAIM010000001.1"/>
</dbReference>
<feature type="domain" description="GTP cyclohydrolase II" evidence="15">
    <location>
        <begin position="225"/>
        <end position="376"/>
    </location>
</feature>
<dbReference type="InterPro" id="IPR032677">
    <property type="entry name" value="GTP_cyclohydro_II"/>
</dbReference>
<comment type="similarity">
    <text evidence="5">In the N-terminal section; belongs to the DHBP synthase family.</text>
</comment>
<keyword evidence="13 14" id="KW-0456">Lyase</keyword>
<comment type="subunit">
    <text evidence="14">Homodimer.</text>
</comment>
<keyword evidence="11 14" id="KW-0460">Magnesium</keyword>
<comment type="cofactor">
    <cofactor evidence="2">
        <name>Mn(2+)</name>
        <dbReference type="ChEBI" id="CHEBI:29035"/>
    </cofactor>
</comment>
<dbReference type="Pfam" id="PF00926">
    <property type="entry name" value="DHBP_synthase"/>
    <property type="match status" value="1"/>
</dbReference>
<feature type="binding site" evidence="14">
    <location>
        <begin position="157"/>
        <end position="161"/>
    </location>
    <ligand>
        <name>D-ribulose 5-phosphate</name>
        <dbReference type="ChEBI" id="CHEBI:58121"/>
    </ligand>
</feature>
<evidence type="ECO:0000256" key="8">
    <source>
        <dbReference type="ARBA" id="ARBA00018836"/>
    </source>
</evidence>
<dbReference type="EC" id="4.1.99.12" evidence="7 14"/>
<comment type="catalytic activity">
    <reaction evidence="1 14">
        <text>D-ribulose 5-phosphate = (2S)-2-hydroxy-3-oxobutyl phosphate + formate + H(+)</text>
        <dbReference type="Rhea" id="RHEA:18457"/>
        <dbReference type="ChEBI" id="CHEBI:15378"/>
        <dbReference type="ChEBI" id="CHEBI:15740"/>
        <dbReference type="ChEBI" id="CHEBI:58121"/>
        <dbReference type="ChEBI" id="CHEBI:58830"/>
        <dbReference type="EC" id="4.1.99.12"/>
    </reaction>
</comment>
<protein>
    <recommendedName>
        <fullName evidence="8 14">3,4-dihydroxy-2-butanone 4-phosphate synthase</fullName>
        <shortName evidence="14">DHBP synthase</shortName>
        <ecNumber evidence="7 14">4.1.99.12</ecNumber>
    </recommendedName>
</protein>
<evidence type="ECO:0000256" key="12">
    <source>
        <dbReference type="ARBA" id="ARBA00023211"/>
    </source>
</evidence>
<dbReference type="GO" id="GO:0030145">
    <property type="term" value="F:manganese ion binding"/>
    <property type="evidence" value="ECO:0007669"/>
    <property type="project" value="UniProtKB-UniRule"/>
</dbReference>
<dbReference type="InterPro" id="IPR000422">
    <property type="entry name" value="DHBP_synthase_RibB"/>
</dbReference>
<evidence type="ECO:0000256" key="7">
    <source>
        <dbReference type="ARBA" id="ARBA00012153"/>
    </source>
</evidence>
<evidence type="ECO:0000256" key="2">
    <source>
        <dbReference type="ARBA" id="ARBA00001936"/>
    </source>
</evidence>
<evidence type="ECO:0000256" key="9">
    <source>
        <dbReference type="ARBA" id="ARBA00022619"/>
    </source>
</evidence>
<dbReference type="Gene3D" id="3.40.50.10990">
    <property type="entry name" value="GTP cyclohydrolase II"/>
    <property type="match status" value="1"/>
</dbReference>
<evidence type="ECO:0000256" key="13">
    <source>
        <dbReference type="ARBA" id="ARBA00023239"/>
    </source>
</evidence>
<evidence type="ECO:0000256" key="1">
    <source>
        <dbReference type="ARBA" id="ARBA00000141"/>
    </source>
</evidence>
<evidence type="ECO:0000313" key="16">
    <source>
        <dbReference type="EMBL" id="NLR73923.1"/>
    </source>
</evidence>
<comment type="function">
    <text evidence="3 14">Catalyzes the conversion of D-ribulose 5-phosphate to formate and 3,4-dihydroxy-2-butanone 4-phosphate.</text>
</comment>
<dbReference type="HAMAP" id="MF_00180">
    <property type="entry name" value="RibB"/>
    <property type="match status" value="1"/>
</dbReference>
<accession>A0A847S2C3</accession>
<name>A0A847S2C3_9NEIS</name>
<comment type="pathway">
    <text evidence="4 14">Cofactor biosynthesis; riboflavin biosynthesis; 2-hydroxy-3-oxobutyl phosphate from D-ribulose 5-phosphate: step 1/1.</text>
</comment>
<dbReference type="SUPFAM" id="SSF55821">
    <property type="entry name" value="YrdC/RibB"/>
    <property type="match status" value="1"/>
</dbReference>
<organism evidence="16 17">
    <name type="scientific">Leeia aquatica</name>
    <dbReference type="NCBI Taxonomy" id="2725557"/>
    <lineage>
        <taxon>Bacteria</taxon>
        <taxon>Pseudomonadati</taxon>
        <taxon>Pseudomonadota</taxon>
        <taxon>Betaproteobacteria</taxon>
        <taxon>Neisseriales</taxon>
        <taxon>Leeiaceae</taxon>
        <taxon>Leeia</taxon>
    </lineage>
</organism>
<evidence type="ECO:0000256" key="11">
    <source>
        <dbReference type="ARBA" id="ARBA00022842"/>
    </source>
</evidence>
<dbReference type="Pfam" id="PF00925">
    <property type="entry name" value="GTP_cyclohydro2"/>
    <property type="match status" value="1"/>
</dbReference>
<dbReference type="GO" id="GO:0003935">
    <property type="term" value="F:GTP cyclohydrolase II activity"/>
    <property type="evidence" value="ECO:0007669"/>
    <property type="project" value="TreeGrafter"/>
</dbReference>
<evidence type="ECO:0000256" key="10">
    <source>
        <dbReference type="ARBA" id="ARBA00022723"/>
    </source>
</evidence>
<dbReference type="Proteomes" id="UP000587991">
    <property type="component" value="Unassembled WGS sequence"/>
</dbReference>